<gene>
    <name evidence="6" type="ORF">RND71_040611</name>
</gene>
<evidence type="ECO:0000256" key="2">
    <source>
        <dbReference type="ARBA" id="ARBA00023127"/>
    </source>
</evidence>
<evidence type="ECO:0000256" key="1">
    <source>
        <dbReference type="ARBA" id="ARBA00022618"/>
    </source>
</evidence>
<proteinExistence type="predicted"/>
<dbReference type="Pfam" id="PF00134">
    <property type="entry name" value="Cyclin_N"/>
    <property type="match status" value="1"/>
</dbReference>
<evidence type="ECO:0000259" key="5">
    <source>
        <dbReference type="Pfam" id="PF02984"/>
    </source>
</evidence>
<keyword evidence="1" id="KW-0132">Cell division</keyword>
<keyword evidence="7" id="KW-1185">Reference proteome</keyword>
<evidence type="ECO:0000259" key="4">
    <source>
        <dbReference type="Pfam" id="PF00134"/>
    </source>
</evidence>
<dbReference type="InterPro" id="IPR039361">
    <property type="entry name" value="Cyclin"/>
</dbReference>
<dbReference type="InterPro" id="IPR004367">
    <property type="entry name" value="Cyclin_C-dom"/>
</dbReference>
<sequence length="245" mass="27296">MDNKAVVVPHNLPTGKQKIGQAGWKNRRVLGDIDNLVTAPAVEGKPKPQITSPATRSFCAQLLANAQAEKNKKSLAEVVNKGGQIKVPAKKKADDKPTHETTVPRRELQLVGISSMLIACKYEKIRAPEVNDFIHISVNAYARECILQMEKATLGKLEWYLTVPIPYVFLVRYIKASTTPSNDNDQEMENMAFFFAELGLMNYGLITLPVALSTKVLYGLKLCSTILATQKISWWNAQRNWLAIT</sequence>
<dbReference type="PANTHER" id="PTHR10177">
    <property type="entry name" value="CYCLINS"/>
    <property type="match status" value="1"/>
</dbReference>
<dbReference type="Pfam" id="PF02984">
    <property type="entry name" value="Cyclin_C"/>
    <property type="match status" value="1"/>
</dbReference>
<accession>A0AAE1QSJ1</accession>
<name>A0AAE1QSJ1_9SOLA</name>
<dbReference type="Proteomes" id="UP001291623">
    <property type="component" value="Unassembled WGS sequence"/>
</dbReference>
<feature type="domain" description="Cyclin C-terminal" evidence="5">
    <location>
        <begin position="164"/>
        <end position="208"/>
    </location>
</feature>
<comment type="caution">
    <text evidence="6">The sequence shown here is derived from an EMBL/GenBank/DDBJ whole genome shotgun (WGS) entry which is preliminary data.</text>
</comment>
<reference evidence="6" key="1">
    <citation type="submission" date="2023-12" db="EMBL/GenBank/DDBJ databases">
        <title>Genome assembly of Anisodus tanguticus.</title>
        <authorList>
            <person name="Wang Y.-J."/>
        </authorList>
    </citation>
    <scope>NUCLEOTIDE SEQUENCE</scope>
    <source>
        <strain evidence="6">KB-2021</strain>
        <tissue evidence="6">Leaf</tissue>
    </source>
</reference>
<dbReference type="GO" id="GO:0051301">
    <property type="term" value="P:cell division"/>
    <property type="evidence" value="ECO:0007669"/>
    <property type="project" value="UniProtKB-KW"/>
</dbReference>
<organism evidence="6 7">
    <name type="scientific">Anisodus tanguticus</name>
    <dbReference type="NCBI Taxonomy" id="243964"/>
    <lineage>
        <taxon>Eukaryota</taxon>
        <taxon>Viridiplantae</taxon>
        <taxon>Streptophyta</taxon>
        <taxon>Embryophyta</taxon>
        <taxon>Tracheophyta</taxon>
        <taxon>Spermatophyta</taxon>
        <taxon>Magnoliopsida</taxon>
        <taxon>eudicotyledons</taxon>
        <taxon>Gunneridae</taxon>
        <taxon>Pentapetalae</taxon>
        <taxon>asterids</taxon>
        <taxon>lamiids</taxon>
        <taxon>Solanales</taxon>
        <taxon>Solanaceae</taxon>
        <taxon>Solanoideae</taxon>
        <taxon>Hyoscyameae</taxon>
        <taxon>Anisodus</taxon>
    </lineage>
</organism>
<dbReference type="AlphaFoldDB" id="A0AAE1QSJ1"/>
<dbReference type="InterPro" id="IPR006671">
    <property type="entry name" value="Cyclin_N"/>
</dbReference>
<dbReference type="InterPro" id="IPR036915">
    <property type="entry name" value="Cyclin-like_sf"/>
</dbReference>
<keyword evidence="2" id="KW-0195">Cyclin</keyword>
<feature type="domain" description="Cyclin N-terminal" evidence="4">
    <location>
        <begin position="99"/>
        <end position="162"/>
    </location>
</feature>
<dbReference type="EMBL" id="JAVYJV010000023">
    <property type="protein sequence ID" value="KAK4339149.1"/>
    <property type="molecule type" value="Genomic_DNA"/>
</dbReference>
<keyword evidence="3" id="KW-0131">Cell cycle</keyword>
<evidence type="ECO:0000313" key="7">
    <source>
        <dbReference type="Proteomes" id="UP001291623"/>
    </source>
</evidence>
<evidence type="ECO:0008006" key="8">
    <source>
        <dbReference type="Google" id="ProtNLM"/>
    </source>
</evidence>
<evidence type="ECO:0000256" key="3">
    <source>
        <dbReference type="ARBA" id="ARBA00023306"/>
    </source>
</evidence>
<protein>
    <recommendedName>
        <fullName evidence="8">Cyclin N-terminal domain-containing protein</fullName>
    </recommendedName>
</protein>
<dbReference type="Gene3D" id="1.10.472.10">
    <property type="entry name" value="Cyclin-like"/>
    <property type="match status" value="2"/>
</dbReference>
<evidence type="ECO:0000313" key="6">
    <source>
        <dbReference type="EMBL" id="KAK4339149.1"/>
    </source>
</evidence>
<dbReference type="SUPFAM" id="SSF47954">
    <property type="entry name" value="Cyclin-like"/>
    <property type="match status" value="2"/>
</dbReference>